<dbReference type="AlphaFoldDB" id="A0A1I3JM29"/>
<keyword evidence="2" id="KW-0812">Transmembrane</keyword>
<keyword evidence="2" id="KW-1133">Transmembrane helix</keyword>
<dbReference type="PANTHER" id="PTHR33393">
    <property type="entry name" value="POLYGLUTAMINE SYNTHESIS ACCESSORY PROTEIN RV0574C-RELATED"/>
    <property type="match status" value="1"/>
</dbReference>
<protein>
    <submittedName>
        <fullName evidence="4">Poly-gamma-glutamate synthesis protein (Capsule biosynthesis protein)</fullName>
    </submittedName>
</protein>
<dbReference type="SUPFAM" id="SSF56300">
    <property type="entry name" value="Metallo-dependent phosphatases"/>
    <property type="match status" value="1"/>
</dbReference>
<dbReference type="EMBL" id="FORR01000001">
    <property type="protein sequence ID" value="SFI61216.1"/>
    <property type="molecule type" value="Genomic_DNA"/>
</dbReference>
<evidence type="ECO:0000259" key="3">
    <source>
        <dbReference type="SMART" id="SM00854"/>
    </source>
</evidence>
<proteinExistence type="inferred from homology"/>
<dbReference type="Proteomes" id="UP000199545">
    <property type="component" value="Unassembled WGS sequence"/>
</dbReference>
<dbReference type="OrthoDB" id="9810906at2"/>
<dbReference type="InterPro" id="IPR019079">
    <property type="entry name" value="Capsule_synth_CapA"/>
</dbReference>
<evidence type="ECO:0000256" key="2">
    <source>
        <dbReference type="SAM" id="Phobius"/>
    </source>
</evidence>
<dbReference type="InterPro" id="IPR029052">
    <property type="entry name" value="Metallo-depent_PP-like"/>
</dbReference>
<dbReference type="Gene3D" id="3.60.21.10">
    <property type="match status" value="1"/>
</dbReference>
<name>A0A1I3JM29_9BACL</name>
<dbReference type="PANTHER" id="PTHR33393:SF13">
    <property type="entry name" value="PGA BIOSYNTHESIS PROTEIN CAPA"/>
    <property type="match status" value="1"/>
</dbReference>
<reference evidence="4 5" key="1">
    <citation type="submission" date="2016-10" db="EMBL/GenBank/DDBJ databases">
        <authorList>
            <person name="de Groot N.N."/>
        </authorList>
    </citation>
    <scope>NUCLEOTIDE SEQUENCE [LARGE SCALE GENOMIC DNA]</scope>
    <source>
        <strain evidence="4 5">DSM 44778</strain>
    </source>
</reference>
<evidence type="ECO:0000256" key="1">
    <source>
        <dbReference type="ARBA" id="ARBA00005662"/>
    </source>
</evidence>
<dbReference type="CDD" id="cd07381">
    <property type="entry name" value="MPP_CapA"/>
    <property type="match status" value="1"/>
</dbReference>
<sequence length="393" mass="44546">MLTWKQRMQRYIKRQKKKTFLHTSIATVCLLIFIPAYSLLTSPDSPPSVNKDPQDQLTLTMVGDMMFGRYIDDIIVPNKGYDYFFHYVAPYFKASDYVTGNFEHPILLKDPEKYQKKDKSIHLFTREKVTEALKKANFSTVNLANNHMTDYGNEGLQETLLSFSRAGIDAVGAGRDAKDARKISIKEVNGVRIATIGISDTIPKGGAALKNRPGVGSADPKVFIPLVAKAKSSADLVIVHCHWGVEYDSGYHPRQQAIGRALIDAGADIVVGHHPHVLEPIEVYKNGVIFYSLGNFIFDQGWSRTRESVLAQYKIRKDGTVRLELHPMYIREGQPRPVTGWTSAYRREKIFNQLTEETMYTSKWDQVWKREGDKLVRDLKHIKLKVGGQKNAS</sequence>
<accession>A0A1I3JM29</accession>
<evidence type="ECO:0000313" key="5">
    <source>
        <dbReference type="Proteomes" id="UP000199545"/>
    </source>
</evidence>
<dbReference type="Pfam" id="PF09587">
    <property type="entry name" value="PGA_cap"/>
    <property type="match status" value="1"/>
</dbReference>
<feature type="transmembrane region" description="Helical" evidence="2">
    <location>
        <begin position="20"/>
        <end position="40"/>
    </location>
</feature>
<dbReference type="InterPro" id="IPR052169">
    <property type="entry name" value="CW_Biosynth-Accessory"/>
</dbReference>
<dbReference type="STRING" id="46223.SAMN05421852_101121"/>
<evidence type="ECO:0000313" key="4">
    <source>
        <dbReference type="EMBL" id="SFI61216.1"/>
    </source>
</evidence>
<gene>
    <name evidence="4" type="ORF">SAMN05421852_101121</name>
</gene>
<keyword evidence="2" id="KW-0472">Membrane</keyword>
<keyword evidence="5" id="KW-1185">Reference proteome</keyword>
<feature type="domain" description="Capsule synthesis protein CapA" evidence="3">
    <location>
        <begin position="58"/>
        <end position="300"/>
    </location>
</feature>
<organism evidence="4 5">
    <name type="scientific">Thermoflavimicrobium dichotomicum</name>
    <dbReference type="NCBI Taxonomy" id="46223"/>
    <lineage>
        <taxon>Bacteria</taxon>
        <taxon>Bacillati</taxon>
        <taxon>Bacillota</taxon>
        <taxon>Bacilli</taxon>
        <taxon>Bacillales</taxon>
        <taxon>Thermoactinomycetaceae</taxon>
        <taxon>Thermoflavimicrobium</taxon>
    </lineage>
</organism>
<dbReference type="RefSeq" id="WP_093227072.1">
    <property type="nucleotide sequence ID" value="NZ_FORR01000001.1"/>
</dbReference>
<dbReference type="SMART" id="SM00854">
    <property type="entry name" value="PGA_cap"/>
    <property type="match status" value="1"/>
</dbReference>
<comment type="similarity">
    <text evidence="1">Belongs to the CapA family.</text>
</comment>